<dbReference type="EMBL" id="CACRXK020001001">
    <property type="protein sequence ID" value="CAB3986331.1"/>
    <property type="molecule type" value="Genomic_DNA"/>
</dbReference>
<dbReference type="Pfam" id="PF00078">
    <property type="entry name" value="RVT_1"/>
    <property type="match status" value="1"/>
</dbReference>
<dbReference type="InterPro" id="IPR043502">
    <property type="entry name" value="DNA/RNA_pol_sf"/>
</dbReference>
<dbReference type="SUPFAM" id="SSF56672">
    <property type="entry name" value="DNA/RNA polymerases"/>
    <property type="match status" value="1"/>
</dbReference>
<reference evidence="1" key="1">
    <citation type="submission" date="2020-04" db="EMBL/GenBank/DDBJ databases">
        <authorList>
            <person name="Alioto T."/>
            <person name="Alioto T."/>
            <person name="Gomez Garrido J."/>
        </authorList>
    </citation>
    <scope>NUCLEOTIDE SEQUENCE</scope>
    <source>
        <strain evidence="1">A484AB</strain>
    </source>
</reference>
<evidence type="ECO:0000313" key="2">
    <source>
        <dbReference type="Proteomes" id="UP001152795"/>
    </source>
</evidence>
<gene>
    <name evidence="1" type="ORF">PACLA_8A030075</name>
</gene>
<organism evidence="1 2">
    <name type="scientific">Paramuricea clavata</name>
    <name type="common">Red gorgonian</name>
    <name type="synonym">Violescent sea-whip</name>
    <dbReference type="NCBI Taxonomy" id="317549"/>
    <lineage>
        <taxon>Eukaryota</taxon>
        <taxon>Metazoa</taxon>
        <taxon>Cnidaria</taxon>
        <taxon>Anthozoa</taxon>
        <taxon>Octocorallia</taxon>
        <taxon>Malacalcyonacea</taxon>
        <taxon>Plexauridae</taxon>
        <taxon>Paramuricea</taxon>
    </lineage>
</organism>
<accession>A0A6S7GNW7</accession>
<dbReference type="CDD" id="cd01650">
    <property type="entry name" value="RT_nLTR_like"/>
    <property type="match status" value="1"/>
</dbReference>
<dbReference type="PROSITE" id="PS50878">
    <property type="entry name" value="RT_POL"/>
    <property type="match status" value="1"/>
</dbReference>
<dbReference type="AlphaFoldDB" id="A0A6S7GNW7"/>
<dbReference type="Proteomes" id="UP001152795">
    <property type="component" value="Unassembled WGS sequence"/>
</dbReference>
<dbReference type="PANTHER" id="PTHR33332">
    <property type="entry name" value="REVERSE TRANSCRIPTASE DOMAIN-CONTAINING PROTEIN"/>
    <property type="match status" value="1"/>
</dbReference>
<proteinExistence type="predicted"/>
<comment type="caution">
    <text evidence="1">The sequence shown here is derived from an EMBL/GenBank/DDBJ whole genome shotgun (WGS) entry which is preliminary data.</text>
</comment>
<dbReference type="InterPro" id="IPR000477">
    <property type="entry name" value="RT_dom"/>
</dbReference>
<sequence length="261" mass="29421">MARVTPIFKKGKRNDPNNYRPISVISAVAKIFEKLIFEQLYNYFSSNSLLTHCQSGFRSLHSTLTALLEATSNWSVNIDNGLFNGVIFIDLKKAFDTIDHQILLRTLRIYGMDQLSLEWFQSYLTGRSQKCNVRGCLSSSASVTRGVPQGSNLGPLLFLVYINDLPNCLSAAVPRMFADDTNISYAANTIAELENVINSELKKLKSWLEANNLSLNIAKTEFMIIGSRQRMHAYTNENINIDLDGHIAFPPKIRLHSNRIT</sequence>
<dbReference type="OrthoDB" id="8197232at2759"/>
<evidence type="ECO:0000313" key="1">
    <source>
        <dbReference type="EMBL" id="CAB3986331.1"/>
    </source>
</evidence>
<protein>
    <submittedName>
        <fullName evidence="1">Uncharacterized protein</fullName>
    </submittedName>
</protein>
<name>A0A6S7GNW7_PARCT</name>
<keyword evidence="2" id="KW-1185">Reference proteome</keyword>